<comment type="subcellular location">
    <subcellularLocation>
        <location evidence="1">Cell membrane</location>
        <topology evidence="1">Multi-pass membrane protein</topology>
    </subcellularLocation>
</comment>
<evidence type="ECO:0000256" key="4">
    <source>
        <dbReference type="ARBA" id="ARBA00022475"/>
    </source>
</evidence>
<evidence type="ECO:0000256" key="2">
    <source>
        <dbReference type="ARBA" id="ARBA00008583"/>
    </source>
</evidence>
<dbReference type="PROSITE" id="PS00218">
    <property type="entry name" value="AMINO_ACID_PERMEASE_1"/>
    <property type="match status" value="1"/>
</dbReference>
<feature type="transmembrane region" description="Helical" evidence="9">
    <location>
        <begin position="430"/>
        <end position="453"/>
    </location>
</feature>
<keyword evidence="8 9" id="KW-0472">Membrane</keyword>
<reference evidence="11 12" key="1">
    <citation type="submission" date="2024-03" db="EMBL/GenBank/DDBJ databases">
        <title>Natural products discovery in diverse microorganisms through a two-stage MS feature dereplication strategy.</title>
        <authorList>
            <person name="Zhang R."/>
        </authorList>
    </citation>
    <scope>NUCLEOTIDE SEQUENCE [LARGE SCALE GENOMIC DNA]</scope>
    <source>
        <strain evidence="11 12">18930</strain>
    </source>
</reference>
<name>A0ABZ2PLK4_9NOCA</name>
<evidence type="ECO:0000313" key="11">
    <source>
        <dbReference type="EMBL" id="WXG68773.1"/>
    </source>
</evidence>
<feature type="transmembrane region" description="Helical" evidence="9">
    <location>
        <begin position="40"/>
        <end position="59"/>
    </location>
</feature>
<evidence type="ECO:0000256" key="9">
    <source>
        <dbReference type="SAM" id="Phobius"/>
    </source>
</evidence>
<sequence length="493" mass="52249">MTTTPSRGSSENLGVSSAASPVDLGDMGYNKQLRPRQVQMIAIGGAIGTGLFLGAGGRLAGSGPALALVYAVCGLFAFLILRALGELIMYRPSSGSFVSYAREFYGEKMAFATGWLYFMTWAMTAIIDVTAIALYLKFWSPYSTVLQSTPQWLLALIALVGVVGLNLLSVRVFGELEFWFTIVKVAALVMFLAVGIVVLVLRTETDLGPTGVSVIADNGGLFPMGSIAPMLAISGVIFAYASIELLGTAAGEVDEPRKVIPRAIRTVIVRIALFYVGSIVLLSLLLPFTAYKAGESPFVTFFAHLGSSQTGAIASSVMNFVVLTAALSSLNAGMYTTGRLLRSMSANGSGPRFGLALSAKGVPYGGIMLTGAIALVGVVINALFPSQAFEIALEVAALGIIAAWATIVLCQIKLRRWAMQGRTTRPAFRLFGAPLTAYATLAFLAFVLVSMGFSSTGRWVLASVVVIVPMLVVGWYRSRSRIRQLAGAHSESR</sequence>
<keyword evidence="5 9" id="KW-0812">Transmembrane</keyword>
<keyword evidence="3" id="KW-0813">Transport</keyword>
<dbReference type="Gene3D" id="1.20.1740.10">
    <property type="entry name" value="Amino acid/polyamine transporter I"/>
    <property type="match status" value="1"/>
</dbReference>
<evidence type="ECO:0000313" key="12">
    <source>
        <dbReference type="Proteomes" id="UP001432000"/>
    </source>
</evidence>
<evidence type="ECO:0000259" key="10">
    <source>
        <dbReference type="Pfam" id="PF00324"/>
    </source>
</evidence>
<feature type="transmembrane region" description="Helical" evidence="9">
    <location>
        <begin position="221"/>
        <end position="246"/>
    </location>
</feature>
<evidence type="ECO:0000256" key="7">
    <source>
        <dbReference type="ARBA" id="ARBA00022989"/>
    </source>
</evidence>
<feature type="transmembrane region" description="Helical" evidence="9">
    <location>
        <begin position="115"/>
        <end position="139"/>
    </location>
</feature>
<dbReference type="RefSeq" id="WP_338889182.1">
    <property type="nucleotide sequence ID" value="NZ_CP147846.1"/>
</dbReference>
<dbReference type="Proteomes" id="UP001432000">
    <property type="component" value="Chromosome"/>
</dbReference>
<feature type="transmembrane region" description="Helical" evidence="9">
    <location>
        <begin position="391"/>
        <end position="410"/>
    </location>
</feature>
<feature type="transmembrane region" description="Helical" evidence="9">
    <location>
        <begin position="311"/>
        <end position="335"/>
    </location>
</feature>
<feature type="transmembrane region" description="Helical" evidence="9">
    <location>
        <begin position="362"/>
        <end position="385"/>
    </location>
</feature>
<dbReference type="PANTHER" id="PTHR43495:SF1">
    <property type="entry name" value="L-ASPARAGINE PERMEASE"/>
    <property type="match status" value="1"/>
</dbReference>
<feature type="domain" description="Amino acid permease/ SLC12A" evidence="10">
    <location>
        <begin position="38"/>
        <end position="475"/>
    </location>
</feature>
<keyword evidence="6" id="KW-0029">Amino-acid transport</keyword>
<dbReference type="EMBL" id="CP147846">
    <property type="protein sequence ID" value="WXG68773.1"/>
    <property type="molecule type" value="Genomic_DNA"/>
</dbReference>
<feature type="transmembrane region" description="Helical" evidence="9">
    <location>
        <begin position="151"/>
        <end position="170"/>
    </location>
</feature>
<keyword evidence="12" id="KW-1185">Reference proteome</keyword>
<comment type="similarity">
    <text evidence="2">Belongs to the amino acid-polyamine-organocation (APC) superfamily. Amino acid transporter (AAT) (TC 2.A.3.1) family.</text>
</comment>
<evidence type="ECO:0000256" key="6">
    <source>
        <dbReference type="ARBA" id="ARBA00022970"/>
    </source>
</evidence>
<protein>
    <submittedName>
        <fullName evidence="11">Amino acid permease</fullName>
    </submittedName>
</protein>
<evidence type="ECO:0000256" key="1">
    <source>
        <dbReference type="ARBA" id="ARBA00004651"/>
    </source>
</evidence>
<feature type="transmembrane region" description="Helical" evidence="9">
    <location>
        <begin position="65"/>
        <end position="84"/>
    </location>
</feature>
<dbReference type="PANTHER" id="PTHR43495">
    <property type="entry name" value="GABA PERMEASE"/>
    <property type="match status" value="1"/>
</dbReference>
<evidence type="ECO:0000256" key="8">
    <source>
        <dbReference type="ARBA" id="ARBA00023136"/>
    </source>
</evidence>
<feature type="transmembrane region" description="Helical" evidence="9">
    <location>
        <begin position="182"/>
        <end position="201"/>
    </location>
</feature>
<keyword evidence="7 9" id="KW-1133">Transmembrane helix</keyword>
<feature type="transmembrane region" description="Helical" evidence="9">
    <location>
        <begin position="459"/>
        <end position="476"/>
    </location>
</feature>
<dbReference type="Pfam" id="PF00324">
    <property type="entry name" value="AA_permease"/>
    <property type="match status" value="1"/>
</dbReference>
<evidence type="ECO:0000256" key="3">
    <source>
        <dbReference type="ARBA" id="ARBA00022448"/>
    </source>
</evidence>
<feature type="transmembrane region" description="Helical" evidence="9">
    <location>
        <begin position="267"/>
        <end position="291"/>
    </location>
</feature>
<gene>
    <name evidence="11" type="ORF">WDS16_26930</name>
</gene>
<keyword evidence="4" id="KW-1003">Cell membrane</keyword>
<dbReference type="InterPro" id="IPR004840">
    <property type="entry name" value="Amino_acid_permease_CS"/>
</dbReference>
<organism evidence="11 12">
    <name type="scientific">Rhodococcus sovatensis</name>
    <dbReference type="NCBI Taxonomy" id="1805840"/>
    <lineage>
        <taxon>Bacteria</taxon>
        <taxon>Bacillati</taxon>
        <taxon>Actinomycetota</taxon>
        <taxon>Actinomycetes</taxon>
        <taxon>Mycobacteriales</taxon>
        <taxon>Nocardiaceae</taxon>
        <taxon>Rhodococcus</taxon>
    </lineage>
</organism>
<proteinExistence type="inferred from homology"/>
<accession>A0ABZ2PLK4</accession>
<evidence type="ECO:0000256" key="5">
    <source>
        <dbReference type="ARBA" id="ARBA00022692"/>
    </source>
</evidence>
<dbReference type="InterPro" id="IPR004841">
    <property type="entry name" value="AA-permease/SLC12A_dom"/>
</dbReference>
<dbReference type="PIRSF" id="PIRSF006060">
    <property type="entry name" value="AA_transporter"/>
    <property type="match status" value="1"/>
</dbReference>